<dbReference type="GO" id="GO:0016787">
    <property type="term" value="F:hydrolase activity"/>
    <property type="evidence" value="ECO:0007669"/>
    <property type="project" value="UniProtKB-KW"/>
</dbReference>
<dbReference type="PROSITE" id="PS00629">
    <property type="entry name" value="IMP_1"/>
    <property type="match status" value="1"/>
</dbReference>
<organism evidence="8 9">
    <name type="scientific">Haloechinothrix salitolerans</name>
    <dbReference type="NCBI Taxonomy" id="926830"/>
    <lineage>
        <taxon>Bacteria</taxon>
        <taxon>Bacillati</taxon>
        <taxon>Actinomycetota</taxon>
        <taxon>Actinomycetes</taxon>
        <taxon>Pseudonocardiales</taxon>
        <taxon>Pseudonocardiaceae</taxon>
        <taxon>Haloechinothrix</taxon>
    </lineage>
</organism>
<dbReference type="InterPro" id="IPR020550">
    <property type="entry name" value="Inositol_monophosphatase_CS"/>
</dbReference>
<evidence type="ECO:0000256" key="5">
    <source>
        <dbReference type="ARBA" id="ARBA00022801"/>
    </source>
</evidence>
<dbReference type="Gene3D" id="3.30.540.10">
    <property type="entry name" value="Fructose-1,6-Bisphosphatase, subunit A, domain 1"/>
    <property type="match status" value="1"/>
</dbReference>
<reference evidence="9" key="1">
    <citation type="journal article" date="2019" name="Int. J. Syst. Evol. Microbiol.">
        <title>The Global Catalogue of Microorganisms (GCM) 10K type strain sequencing project: providing services to taxonomists for standard genome sequencing and annotation.</title>
        <authorList>
            <consortium name="The Broad Institute Genomics Platform"/>
            <consortium name="The Broad Institute Genome Sequencing Center for Infectious Disease"/>
            <person name="Wu L."/>
            <person name="Ma J."/>
        </authorList>
    </citation>
    <scope>NUCLEOTIDE SEQUENCE [LARGE SCALE GENOMIC DNA]</scope>
    <source>
        <strain evidence="9">KCTC 32255</strain>
    </source>
</reference>
<protein>
    <recommendedName>
        <fullName evidence="7">Inositol-1-monophosphatase</fullName>
        <ecNumber evidence="7">3.1.3.25</ecNumber>
    </recommendedName>
</protein>
<comment type="similarity">
    <text evidence="3 7">Belongs to the inositol monophosphatase superfamily.</text>
</comment>
<keyword evidence="5 7" id="KW-0378">Hydrolase</keyword>
<dbReference type="PROSITE" id="PS00630">
    <property type="entry name" value="IMP_2"/>
    <property type="match status" value="1"/>
</dbReference>
<comment type="catalytic activity">
    <reaction evidence="1 7">
        <text>a myo-inositol phosphate + H2O = myo-inositol + phosphate</text>
        <dbReference type="Rhea" id="RHEA:24056"/>
        <dbReference type="ChEBI" id="CHEBI:15377"/>
        <dbReference type="ChEBI" id="CHEBI:17268"/>
        <dbReference type="ChEBI" id="CHEBI:43474"/>
        <dbReference type="ChEBI" id="CHEBI:84139"/>
        <dbReference type="EC" id="3.1.3.25"/>
    </reaction>
</comment>
<sequence>MPRLWSDGVVTDERSLTEIAETVAVDAAELVRQRSADLRDGGAMSVGTKSSATDVVTAADTESERLIRSRLAELRPGDAVLGEEEGSGAADGDAGGVTWVVDPIDGTVNFLYGYPAFAVSVAAQVDGVSVAGAVVDPVSGRRWTATKGAGAWLDGVPLRCGSPGSLDLALLATGFAYRSDRRQRQARLISAMLGKVRDIRRGGSSALDLCAVAAGWVDAYCEHGLSRWDWAAGALIAAEAGAQVTLPGDDRELGADAIMAAAPTIAEPLRAALIDCGAAAV</sequence>
<dbReference type="Gene3D" id="3.40.190.80">
    <property type="match status" value="1"/>
</dbReference>
<accession>A0ABW2C3V4</accession>
<evidence type="ECO:0000256" key="6">
    <source>
        <dbReference type="ARBA" id="ARBA00022842"/>
    </source>
</evidence>
<evidence type="ECO:0000256" key="3">
    <source>
        <dbReference type="ARBA" id="ARBA00009759"/>
    </source>
</evidence>
<keyword evidence="6 7" id="KW-0460">Magnesium</keyword>
<dbReference type="EMBL" id="JBHSXX010000001">
    <property type="protein sequence ID" value="MFC6869529.1"/>
    <property type="molecule type" value="Genomic_DNA"/>
</dbReference>
<keyword evidence="4 7" id="KW-0479">Metal-binding</keyword>
<gene>
    <name evidence="8" type="ORF">ACFQGD_20540</name>
</gene>
<evidence type="ECO:0000256" key="7">
    <source>
        <dbReference type="RuleBase" id="RU364068"/>
    </source>
</evidence>
<dbReference type="EC" id="3.1.3.25" evidence="7"/>
<dbReference type="RefSeq" id="WP_345397163.1">
    <property type="nucleotide sequence ID" value="NZ_BAABLA010000027.1"/>
</dbReference>
<dbReference type="Pfam" id="PF00459">
    <property type="entry name" value="Inositol_P"/>
    <property type="match status" value="1"/>
</dbReference>
<comment type="caution">
    <text evidence="8">The sequence shown here is derived from an EMBL/GenBank/DDBJ whole genome shotgun (WGS) entry which is preliminary data.</text>
</comment>
<evidence type="ECO:0000313" key="9">
    <source>
        <dbReference type="Proteomes" id="UP001596337"/>
    </source>
</evidence>
<evidence type="ECO:0000313" key="8">
    <source>
        <dbReference type="EMBL" id="MFC6869529.1"/>
    </source>
</evidence>
<evidence type="ECO:0000256" key="1">
    <source>
        <dbReference type="ARBA" id="ARBA00001033"/>
    </source>
</evidence>
<dbReference type="CDD" id="cd01639">
    <property type="entry name" value="IMPase"/>
    <property type="match status" value="1"/>
</dbReference>
<dbReference type="Proteomes" id="UP001596337">
    <property type="component" value="Unassembled WGS sequence"/>
</dbReference>
<dbReference type="InterPro" id="IPR033942">
    <property type="entry name" value="IMPase"/>
</dbReference>
<evidence type="ECO:0000256" key="4">
    <source>
        <dbReference type="ARBA" id="ARBA00022723"/>
    </source>
</evidence>
<evidence type="ECO:0000256" key="2">
    <source>
        <dbReference type="ARBA" id="ARBA00001946"/>
    </source>
</evidence>
<keyword evidence="9" id="KW-1185">Reference proteome</keyword>
<dbReference type="PANTHER" id="PTHR20854:SF4">
    <property type="entry name" value="INOSITOL-1-MONOPHOSPHATASE-RELATED"/>
    <property type="match status" value="1"/>
</dbReference>
<comment type="cofactor">
    <cofactor evidence="2 7">
        <name>Mg(2+)</name>
        <dbReference type="ChEBI" id="CHEBI:18420"/>
    </cofactor>
</comment>
<dbReference type="PRINTS" id="PR00377">
    <property type="entry name" value="IMPHPHTASES"/>
</dbReference>
<dbReference type="SUPFAM" id="SSF56655">
    <property type="entry name" value="Carbohydrate phosphatase"/>
    <property type="match status" value="1"/>
</dbReference>
<proteinExistence type="inferred from homology"/>
<name>A0ABW2C3V4_9PSEU</name>
<dbReference type="PANTHER" id="PTHR20854">
    <property type="entry name" value="INOSITOL MONOPHOSPHATASE"/>
    <property type="match status" value="1"/>
</dbReference>
<dbReference type="InterPro" id="IPR000760">
    <property type="entry name" value="Inositol_monophosphatase-like"/>
</dbReference>
<dbReference type="InterPro" id="IPR020583">
    <property type="entry name" value="Inositol_monoP_metal-BS"/>
</dbReference>